<protein>
    <submittedName>
        <fullName evidence="3">NAD(P)-dependent alcohol dehydrogenase</fullName>
    </submittedName>
</protein>
<organism evidence="3 4">
    <name type="scientific">Roseomonas nitratireducens</name>
    <dbReference type="NCBI Taxonomy" id="2820810"/>
    <lineage>
        <taxon>Bacteria</taxon>
        <taxon>Pseudomonadati</taxon>
        <taxon>Pseudomonadota</taxon>
        <taxon>Alphaproteobacteria</taxon>
        <taxon>Acetobacterales</taxon>
        <taxon>Roseomonadaceae</taxon>
        <taxon>Roseomonas</taxon>
    </lineage>
</organism>
<dbReference type="CDD" id="cd08267">
    <property type="entry name" value="MDR1"/>
    <property type="match status" value="1"/>
</dbReference>
<keyword evidence="1" id="KW-0560">Oxidoreductase</keyword>
<dbReference type="PANTHER" id="PTHR11695:SF294">
    <property type="entry name" value="RETICULON-4-INTERACTING PROTEIN 1, MITOCHONDRIAL"/>
    <property type="match status" value="1"/>
</dbReference>
<dbReference type="InterPro" id="IPR020843">
    <property type="entry name" value="ER"/>
</dbReference>
<sequence length="325" mass="34090">MRAAIHRRYGPPEVLRIEEVPMPSVGRRDVRVRVHASTVTSGDARLRAARTAAIFALPIRLAFGLRGPRRPIPGMEFAGEVEAVGADVTRFRPGEAVFGIVTRGANAEYLTVRDDAAIVPMPPGLTHAEAAAVPFGALAALVFLRDVARLVPGERVLVVGAAGGVGVFAVQIAKHLGAHVTALCSAENAALVRGLGADAVIDRRAGPNGASAGGFDILLDTVGETRFAEWRAALAPRGRHLFLSFGLGEMVRMVLTSVGHGPRALCGFVANDPAALAGIAEMLAAGVLRPVIGSRYRLDDIVEAHRHVDSGRKRGSAVISLIDPC</sequence>
<proteinExistence type="predicted"/>
<dbReference type="SMART" id="SM00829">
    <property type="entry name" value="PKS_ER"/>
    <property type="match status" value="1"/>
</dbReference>
<dbReference type="SUPFAM" id="SSF51735">
    <property type="entry name" value="NAD(P)-binding Rossmann-fold domains"/>
    <property type="match status" value="1"/>
</dbReference>
<dbReference type="InterPro" id="IPR050700">
    <property type="entry name" value="YIM1/Zinc_Alcohol_DH_Fams"/>
</dbReference>
<dbReference type="InterPro" id="IPR011032">
    <property type="entry name" value="GroES-like_sf"/>
</dbReference>
<evidence type="ECO:0000259" key="2">
    <source>
        <dbReference type="SMART" id="SM00829"/>
    </source>
</evidence>
<evidence type="ECO:0000313" key="4">
    <source>
        <dbReference type="Proteomes" id="UP000680815"/>
    </source>
</evidence>
<gene>
    <name evidence="3" type="ORF">J5Y09_02990</name>
</gene>
<evidence type="ECO:0000256" key="1">
    <source>
        <dbReference type="ARBA" id="ARBA00023002"/>
    </source>
</evidence>
<dbReference type="InterPro" id="IPR036291">
    <property type="entry name" value="NAD(P)-bd_dom_sf"/>
</dbReference>
<keyword evidence="4" id="KW-1185">Reference proteome</keyword>
<dbReference type="Pfam" id="PF13602">
    <property type="entry name" value="ADH_zinc_N_2"/>
    <property type="match status" value="1"/>
</dbReference>
<dbReference type="Gene3D" id="3.40.50.720">
    <property type="entry name" value="NAD(P)-binding Rossmann-like Domain"/>
    <property type="match status" value="1"/>
</dbReference>
<feature type="domain" description="Enoyl reductase (ER)" evidence="2">
    <location>
        <begin position="10"/>
        <end position="319"/>
    </location>
</feature>
<comment type="caution">
    <text evidence="3">The sequence shown here is derived from an EMBL/GenBank/DDBJ whole genome shotgun (WGS) entry which is preliminary data.</text>
</comment>
<dbReference type="Proteomes" id="UP000680815">
    <property type="component" value="Unassembled WGS sequence"/>
</dbReference>
<name>A0ABS4APS6_9PROT</name>
<dbReference type="SUPFAM" id="SSF50129">
    <property type="entry name" value="GroES-like"/>
    <property type="match status" value="1"/>
</dbReference>
<dbReference type="RefSeq" id="WP_209350267.1">
    <property type="nucleotide sequence ID" value="NZ_JAGIYZ010000002.1"/>
</dbReference>
<dbReference type="Pfam" id="PF08240">
    <property type="entry name" value="ADH_N"/>
    <property type="match status" value="1"/>
</dbReference>
<evidence type="ECO:0000313" key="3">
    <source>
        <dbReference type="EMBL" id="MBP0462868.1"/>
    </source>
</evidence>
<dbReference type="InterPro" id="IPR002364">
    <property type="entry name" value="Quin_OxRdtase/zeta-crystal_CS"/>
</dbReference>
<dbReference type="EMBL" id="JAGIYZ010000002">
    <property type="protein sequence ID" value="MBP0462868.1"/>
    <property type="molecule type" value="Genomic_DNA"/>
</dbReference>
<dbReference type="PANTHER" id="PTHR11695">
    <property type="entry name" value="ALCOHOL DEHYDROGENASE RELATED"/>
    <property type="match status" value="1"/>
</dbReference>
<dbReference type="InterPro" id="IPR013154">
    <property type="entry name" value="ADH-like_N"/>
</dbReference>
<dbReference type="PROSITE" id="PS01162">
    <property type="entry name" value="QOR_ZETA_CRYSTAL"/>
    <property type="match status" value="1"/>
</dbReference>
<dbReference type="Gene3D" id="3.90.180.10">
    <property type="entry name" value="Medium-chain alcohol dehydrogenases, catalytic domain"/>
    <property type="match status" value="1"/>
</dbReference>
<accession>A0ABS4APS6</accession>
<reference evidence="3 4" key="1">
    <citation type="submission" date="2021-03" db="EMBL/GenBank/DDBJ databases">
        <authorList>
            <person name="So Y."/>
        </authorList>
    </citation>
    <scope>NUCLEOTIDE SEQUENCE [LARGE SCALE GENOMIC DNA]</scope>
    <source>
        <strain evidence="3 4">PWR1</strain>
    </source>
</reference>